<feature type="region of interest" description="Disordered" evidence="1">
    <location>
        <begin position="1"/>
        <end position="76"/>
    </location>
</feature>
<accession>A0A9J6F729</accession>
<evidence type="ECO:0000313" key="3">
    <source>
        <dbReference type="Proteomes" id="UP000821853"/>
    </source>
</evidence>
<dbReference type="EMBL" id="JABSTR010000001">
    <property type="protein sequence ID" value="KAH9360974.1"/>
    <property type="molecule type" value="Genomic_DNA"/>
</dbReference>
<dbReference type="Proteomes" id="UP000821853">
    <property type="component" value="Chromosome 1"/>
</dbReference>
<keyword evidence="3" id="KW-1185">Reference proteome</keyword>
<sequence>MPANQENADERNNGEPVPSHEPTPMEVDGDNAAVKGSEGNSVTDTALGSPMAPVCPGHGNNGAGDRPFAEAPARPFPLPGTEKRGGADKPALDCFFHNASLSPIPFPDSEENGHPDVDDEYIPEELRLSTTADKGVTSWMTWLMSAPTCSTGKRHPRPCLRTRRSAGVHSTSARSARVQPVKPRSTGVGDEL</sequence>
<dbReference type="AlphaFoldDB" id="A0A9J6F729"/>
<reference evidence="2 3" key="1">
    <citation type="journal article" date="2020" name="Cell">
        <title>Large-Scale Comparative Analyses of Tick Genomes Elucidate Their Genetic Diversity and Vector Capacities.</title>
        <authorList>
            <consortium name="Tick Genome and Microbiome Consortium (TIGMIC)"/>
            <person name="Jia N."/>
            <person name="Wang J."/>
            <person name="Shi W."/>
            <person name="Du L."/>
            <person name="Sun Y."/>
            <person name="Zhan W."/>
            <person name="Jiang J.F."/>
            <person name="Wang Q."/>
            <person name="Zhang B."/>
            <person name="Ji P."/>
            <person name="Bell-Sakyi L."/>
            <person name="Cui X.M."/>
            <person name="Yuan T.T."/>
            <person name="Jiang B.G."/>
            <person name="Yang W.F."/>
            <person name="Lam T.T."/>
            <person name="Chang Q.C."/>
            <person name="Ding S.J."/>
            <person name="Wang X.J."/>
            <person name="Zhu J.G."/>
            <person name="Ruan X.D."/>
            <person name="Zhao L."/>
            <person name="Wei J.T."/>
            <person name="Ye R.Z."/>
            <person name="Que T.C."/>
            <person name="Du C.H."/>
            <person name="Zhou Y.H."/>
            <person name="Cheng J.X."/>
            <person name="Dai P.F."/>
            <person name="Guo W.B."/>
            <person name="Han X.H."/>
            <person name="Huang E.J."/>
            <person name="Li L.F."/>
            <person name="Wei W."/>
            <person name="Gao Y.C."/>
            <person name="Liu J.Z."/>
            <person name="Shao H.Z."/>
            <person name="Wang X."/>
            <person name="Wang C.C."/>
            <person name="Yang T.C."/>
            <person name="Huo Q.B."/>
            <person name="Li W."/>
            <person name="Chen H.Y."/>
            <person name="Chen S.E."/>
            <person name="Zhou L.G."/>
            <person name="Ni X.B."/>
            <person name="Tian J.H."/>
            <person name="Sheng Y."/>
            <person name="Liu T."/>
            <person name="Pan Y.S."/>
            <person name="Xia L.Y."/>
            <person name="Li J."/>
            <person name="Zhao F."/>
            <person name="Cao W.C."/>
        </authorList>
    </citation>
    <scope>NUCLEOTIDE SEQUENCE [LARGE SCALE GENOMIC DNA]</scope>
    <source>
        <strain evidence="2">HaeL-2018</strain>
    </source>
</reference>
<proteinExistence type="predicted"/>
<feature type="compositionally biased region" description="Basic residues" evidence="1">
    <location>
        <begin position="152"/>
        <end position="166"/>
    </location>
</feature>
<evidence type="ECO:0000256" key="1">
    <source>
        <dbReference type="SAM" id="MobiDB-lite"/>
    </source>
</evidence>
<feature type="region of interest" description="Disordered" evidence="1">
    <location>
        <begin position="147"/>
        <end position="192"/>
    </location>
</feature>
<organism evidence="2 3">
    <name type="scientific">Haemaphysalis longicornis</name>
    <name type="common">Bush tick</name>
    <dbReference type="NCBI Taxonomy" id="44386"/>
    <lineage>
        <taxon>Eukaryota</taxon>
        <taxon>Metazoa</taxon>
        <taxon>Ecdysozoa</taxon>
        <taxon>Arthropoda</taxon>
        <taxon>Chelicerata</taxon>
        <taxon>Arachnida</taxon>
        <taxon>Acari</taxon>
        <taxon>Parasitiformes</taxon>
        <taxon>Ixodida</taxon>
        <taxon>Ixodoidea</taxon>
        <taxon>Ixodidae</taxon>
        <taxon>Haemaphysalinae</taxon>
        <taxon>Haemaphysalis</taxon>
    </lineage>
</organism>
<protein>
    <submittedName>
        <fullName evidence="2">Uncharacterized protein</fullName>
    </submittedName>
</protein>
<comment type="caution">
    <text evidence="2">The sequence shown here is derived from an EMBL/GenBank/DDBJ whole genome shotgun (WGS) entry which is preliminary data.</text>
</comment>
<evidence type="ECO:0000313" key="2">
    <source>
        <dbReference type="EMBL" id="KAH9360974.1"/>
    </source>
</evidence>
<gene>
    <name evidence="2" type="ORF">HPB48_019576</name>
</gene>
<name>A0A9J6F729_HAELO</name>
<dbReference type="VEuPathDB" id="VectorBase:HLOH_051013"/>